<gene>
    <name evidence="2" type="ORF">PDE001_LOCUS11162</name>
</gene>
<proteinExistence type="predicted"/>
<keyword evidence="3" id="KW-1185">Reference proteome</keyword>
<dbReference type="EMBL" id="CANTFM010002361">
    <property type="protein sequence ID" value="CAI5746151.1"/>
    <property type="molecule type" value="Genomic_DNA"/>
</dbReference>
<sequence length="146" mass="16492">MNDWFVRTLNEFPSLSVLERKVETICAAILEEHGNVTERYVEPEDRREFSLSPPGNCFEELILARVKQEEELLPSIEPLPANYTPGESGNAGRPEALATFLNESQSRRDEYLRVAGAQNSIDQQEGEDEQRQQAASSQIPIQMLVS</sequence>
<dbReference type="Proteomes" id="UP001162029">
    <property type="component" value="Unassembled WGS sequence"/>
</dbReference>
<feature type="region of interest" description="Disordered" evidence="1">
    <location>
        <begin position="115"/>
        <end position="146"/>
    </location>
</feature>
<feature type="compositionally biased region" description="Polar residues" evidence="1">
    <location>
        <begin position="134"/>
        <end position="146"/>
    </location>
</feature>
<organism evidence="2 3">
    <name type="scientific">Peronospora destructor</name>
    <dbReference type="NCBI Taxonomy" id="86335"/>
    <lineage>
        <taxon>Eukaryota</taxon>
        <taxon>Sar</taxon>
        <taxon>Stramenopiles</taxon>
        <taxon>Oomycota</taxon>
        <taxon>Peronosporomycetes</taxon>
        <taxon>Peronosporales</taxon>
        <taxon>Peronosporaceae</taxon>
        <taxon>Peronospora</taxon>
    </lineage>
</organism>
<name>A0AAV0VEZ3_9STRA</name>
<protein>
    <submittedName>
        <fullName evidence="2">Uncharacterized protein</fullName>
    </submittedName>
</protein>
<dbReference type="AlphaFoldDB" id="A0AAV0VEZ3"/>
<evidence type="ECO:0000256" key="1">
    <source>
        <dbReference type="SAM" id="MobiDB-lite"/>
    </source>
</evidence>
<evidence type="ECO:0000313" key="2">
    <source>
        <dbReference type="EMBL" id="CAI5746151.1"/>
    </source>
</evidence>
<evidence type="ECO:0000313" key="3">
    <source>
        <dbReference type="Proteomes" id="UP001162029"/>
    </source>
</evidence>
<accession>A0AAV0VEZ3</accession>
<reference evidence="2" key="1">
    <citation type="submission" date="2022-12" db="EMBL/GenBank/DDBJ databases">
        <authorList>
            <person name="Webb A."/>
        </authorList>
    </citation>
    <scope>NUCLEOTIDE SEQUENCE</scope>
    <source>
        <strain evidence="2">Pd1</strain>
    </source>
</reference>
<comment type="caution">
    <text evidence="2">The sequence shown here is derived from an EMBL/GenBank/DDBJ whole genome shotgun (WGS) entry which is preliminary data.</text>
</comment>